<keyword evidence="3" id="KW-1185">Reference proteome</keyword>
<name>A0A370GZY0_9COXI</name>
<dbReference type="Proteomes" id="UP000254720">
    <property type="component" value="Unassembled WGS sequence"/>
</dbReference>
<dbReference type="InterPro" id="IPR046035">
    <property type="entry name" value="DUF5993"/>
</dbReference>
<evidence type="ECO:0000256" key="1">
    <source>
        <dbReference type="SAM" id="Phobius"/>
    </source>
</evidence>
<protein>
    <submittedName>
        <fullName evidence="2">Uncharacterized protein</fullName>
    </submittedName>
</protein>
<dbReference type="AlphaFoldDB" id="A0A370GZY0"/>
<dbReference type="EMBL" id="QQAX01000001">
    <property type="protein sequence ID" value="RDI48857.1"/>
    <property type="molecule type" value="Genomic_DNA"/>
</dbReference>
<dbReference type="Pfam" id="PF19455">
    <property type="entry name" value="DUF5993"/>
    <property type="match status" value="1"/>
</dbReference>
<feature type="transmembrane region" description="Helical" evidence="1">
    <location>
        <begin position="26"/>
        <end position="49"/>
    </location>
</feature>
<keyword evidence="1" id="KW-0472">Membrane</keyword>
<comment type="caution">
    <text evidence="2">The sequence shown here is derived from an EMBL/GenBank/DDBJ whole genome shotgun (WGS) entry which is preliminary data.</text>
</comment>
<gene>
    <name evidence="2" type="ORF">C8D86_101140</name>
</gene>
<keyword evidence="1" id="KW-0812">Transmembrane</keyword>
<evidence type="ECO:0000313" key="3">
    <source>
        <dbReference type="Proteomes" id="UP000254720"/>
    </source>
</evidence>
<sequence>MMAVIFILLFLAVVLAWFGARRLSSYFFIVTFVISIAWFFHHVTSTLGLSL</sequence>
<accession>A0A370GZY0</accession>
<dbReference type="RefSeq" id="WP_170131723.1">
    <property type="nucleotide sequence ID" value="NZ_LR699114.1"/>
</dbReference>
<keyword evidence="1" id="KW-1133">Transmembrane helix</keyword>
<evidence type="ECO:0000313" key="2">
    <source>
        <dbReference type="EMBL" id="RDI48857.1"/>
    </source>
</evidence>
<reference evidence="2 3" key="1">
    <citation type="submission" date="2018-07" db="EMBL/GenBank/DDBJ databases">
        <title>Genomic Encyclopedia of Type Strains, Phase IV (KMG-IV): sequencing the most valuable type-strain genomes for metagenomic binning, comparative biology and taxonomic classification.</title>
        <authorList>
            <person name="Goeker M."/>
        </authorList>
    </citation>
    <scope>NUCLEOTIDE SEQUENCE [LARGE SCALE GENOMIC DNA]</scope>
    <source>
        <strain evidence="2 3">DSM 16500</strain>
    </source>
</reference>
<organism evidence="2 3">
    <name type="scientific">Aquicella lusitana</name>
    <dbReference type="NCBI Taxonomy" id="254246"/>
    <lineage>
        <taxon>Bacteria</taxon>
        <taxon>Pseudomonadati</taxon>
        <taxon>Pseudomonadota</taxon>
        <taxon>Gammaproteobacteria</taxon>
        <taxon>Legionellales</taxon>
        <taxon>Coxiellaceae</taxon>
        <taxon>Aquicella</taxon>
    </lineage>
</organism>
<proteinExistence type="predicted"/>